<comment type="function">
    <text evidence="6">The RuvA-RuvB-RuvC complex processes Holliday junction (HJ) DNA during genetic recombination and DNA repair, while the RuvA-RuvB complex plays an important role in the rescue of blocked DNA replication forks via replication fork reversal (RFR). RuvA specifically binds to HJ cruciform DNA, conferring on it an open structure. The RuvB hexamer acts as an ATP-dependent pump, pulling dsDNA into and through the RuvAB complex. HJ branch migration allows RuvC to scan DNA until it finds its consensus sequence, where it cleaves and resolves the cruciform DNA.</text>
</comment>
<dbReference type="InterPro" id="IPR012340">
    <property type="entry name" value="NA-bd_OB-fold"/>
</dbReference>
<evidence type="ECO:0000256" key="3">
    <source>
        <dbReference type="ARBA" id="ARBA00023125"/>
    </source>
</evidence>
<keyword evidence="8" id="KW-0378">Hydrolase</keyword>
<keyword evidence="8" id="KW-0347">Helicase</keyword>
<dbReference type="GO" id="GO:0000400">
    <property type="term" value="F:four-way junction DNA binding"/>
    <property type="evidence" value="ECO:0007669"/>
    <property type="project" value="UniProtKB-UniRule"/>
</dbReference>
<feature type="domain" description="Helix-hairpin-helix DNA-binding motif class 1" evidence="7">
    <location>
        <begin position="71"/>
        <end position="90"/>
    </location>
</feature>
<dbReference type="GO" id="GO:0005737">
    <property type="term" value="C:cytoplasm"/>
    <property type="evidence" value="ECO:0007669"/>
    <property type="project" value="UniProtKB-SubCell"/>
</dbReference>
<dbReference type="NCBIfam" id="TIGR00084">
    <property type="entry name" value="ruvA"/>
    <property type="match status" value="1"/>
</dbReference>
<dbReference type="HAMAP" id="MF_00031">
    <property type="entry name" value="DNA_HJ_migration_RuvA"/>
    <property type="match status" value="1"/>
</dbReference>
<dbReference type="GO" id="GO:0009379">
    <property type="term" value="C:Holliday junction helicase complex"/>
    <property type="evidence" value="ECO:0007669"/>
    <property type="project" value="InterPro"/>
</dbReference>
<dbReference type="STRING" id="1397694.GCA_000702585_02568"/>
<keyword evidence="2 6" id="KW-0227">DNA damage</keyword>
<dbReference type="SUPFAM" id="SSF46929">
    <property type="entry name" value="DNA helicase RuvA subunit, C-terminal domain"/>
    <property type="match status" value="1"/>
</dbReference>
<dbReference type="AlphaFoldDB" id="A0A377FV48"/>
<keyword evidence="5 6" id="KW-0234">DNA repair</keyword>
<dbReference type="Pfam" id="PF01330">
    <property type="entry name" value="RuvA_N"/>
    <property type="match status" value="1"/>
</dbReference>
<comment type="subcellular location">
    <subcellularLocation>
        <location evidence="6">Cytoplasm</location>
    </subcellularLocation>
</comment>
<organism evidence="8 9">
    <name type="scientific">Exiguobacterium aurantiacum</name>
    <dbReference type="NCBI Taxonomy" id="33987"/>
    <lineage>
        <taxon>Bacteria</taxon>
        <taxon>Bacillati</taxon>
        <taxon>Bacillota</taxon>
        <taxon>Bacilli</taxon>
        <taxon>Bacillales</taxon>
        <taxon>Bacillales Family XII. Incertae Sedis</taxon>
        <taxon>Exiguobacterium</taxon>
    </lineage>
</organism>
<keyword evidence="4 6" id="KW-0233">DNA recombination</keyword>
<feature type="region of interest" description="Domain III" evidence="6">
    <location>
        <begin position="146"/>
        <end position="195"/>
    </location>
</feature>
<comment type="domain">
    <text evidence="6">Has three domains with a flexible linker between the domains II and III and assumes an 'L' shape. Domain III is highly mobile and contacts RuvB.</text>
</comment>
<feature type="domain" description="Helix-hairpin-helix DNA-binding motif class 1" evidence="7">
    <location>
        <begin position="106"/>
        <end position="125"/>
    </location>
</feature>
<dbReference type="GO" id="GO:0016787">
    <property type="term" value="F:hydrolase activity"/>
    <property type="evidence" value="ECO:0007669"/>
    <property type="project" value="UniProtKB-KW"/>
</dbReference>
<evidence type="ECO:0000256" key="6">
    <source>
        <dbReference type="HAMAP-Rule" id="MF_00031"/>
    </source>
</evidence>
<comment type="similarity">
    <text evidence="6">Belongs to the RuvA family.</text>
</comment>
<evidence type="ECO:0000313" key="9">
    <source>
        <dbReference type="Proteomes" id="UP000254060"/>
    </source>
</evidence>
<proteinExistence type="inferred from homology"/>
<dbReference type="InterPro" id="IPR013849">
    <property type="entry name" value="DNA_helicase_Holl-junc_RuvA_I"/>
</dbReference>
<gene>
    <name evidence="6 8" type="primary">ruvA</name>
    <name evidence="8" type="ORF">NCTC13163_02079</name>
</gene>
<protein>
    <recommendedName>
        <fullName evidence="6">Holliday junction branch migration complex subunit RuvA</fullName>
    </recommendedName>
</protein>
<dbReference type="InterPro" id="IPR010994">
    <property type="entry name" value="RuvA_2-like"/>
</dbReference>
<evidence type="ECO:0000313" key="8">
    <source>
        <dbReference type="EMBL" id="STO08702.1"/>
    </source>
</evidence>
<dbReference type="GO" id="GO:0005524">
    <property type="term" value="F:ATP binding"/>
    <property type="evidence" value="ECO:0007669"/>
    <property type="project" value="InterPro"/>
</dbReference>
<dbReference type="GO" id="GO:0006281">
    <property type="term" value="P:DNA repair"/>
    <property type="evidence" value="ECO:0007669"/>
    <property type="project" value="UniProtKB-UniRule"/>
</dbReference>
<dbReference type="InterPro" id="IPR000085">
    <property type="entry name" value="RuvA"/>
</dbReference>
<keyword evidence="1 6" id="KW-0963">Cytoplasm</keyword>
<keyword evidence="8" id="KW-0067">ATP-binding</keyword>
<comment type="caution">
    <text evidence="6">Lacks conserved residue(s) required for the propagation of feature annotation.</text>
</comment>
<name>A0A377FV48_9BACL</name>
<dbReference type="EMBL" id="UGGP01000001">
    <property type="protein sequence ID" value="STO08702.1"/>
    <property type="molecule type" value="Genomic_DNA"/>
</dbReference>
<evidence type="ECO:0000256" key="5">
    <source>
        <dbReference type="ARBA" id="ARBA00023204"/>
    </source>
</evidence>
<dbReference type="Gene3D" id="1.10.150.20">
    <property type="entry name" value="5' to 3' exonuclease, C-terminal subdomain"/>
    <property type="match status" value="1"/>
</dbReference>
<evidence type="ECO:0000259" key="7">
    <source>
        <dbReference type="SMART" id="SM00278"/>
    </source>
</evidence>
<dbReference type="Gene3D" id="2.40.50.140">
    <property type="entry name" value="Nucleic acid-binding proteins"/>
    <property type="match status" value="1"/>
</dbReference>
<accession>A0A377FV48</accession>
<dbReference type="Pfam" id="PF14520">
    <property type="entry name" value="HHH_5"/>
    <property type="match status" value="1"/>
</dbReference>
<dbReference type="SUPFAM" id="SSF47781">
    <property type="entry name" value="RuvA domain 2-like"/>
    <property type="match status" value="1"/>
</dbReference>
<dbReference type="Proteomes" id="UP000254060">
    <property type="component" value="Unassembled WGS sequence"/>
</dbReference>
<dbReference type="InterPro" id="IPR003583">
    <property type="entry name" value="Hlx-hairpin-Hlx_DNA-bd_motif"/>
</dbReference>
<reference evidence="8 9" key="1">
    <citation type="submission" date="2018-06" db="EMBL/GenBank/DDBJ databases">
        <authorList>
            <consortium name="Pathogen Informatics"/>
            <person name="Doyle S."/>
        </authorList>
    </citation>
    <scope>NUCLEOTIDE SEQUENCE [LARGE SCALE GENOMIC DNA]</scope>
    <source>
        <strain evidence="8 9">NCTC13163</strain>
    </source>
</reference>
<dbReference type="GO" id="GO:0006310">
    <property type="term" value="P:DNA recombination"/>
    <property type="evidence" value="ECO:0007669"/>
    <property type="project" value="UniProtKB-UniRule"/>
</dbReference>
<dbReference type="InterPro" id="IPR011114">
    <property type="entry name" value="RuvA_C"/>
</dbReference>
<evidence type="ECO:0000256" key="2">
    <source>
        <dbReference type="ARBA" id="ARBA00022763"/>
    </source>
</evidence>
<dbReference type="CDD" id="cd14332">
    <property type="entry name" value="UBA_RuvA_C"/>
    <property type="match status" value="1"/>
</dbReference>
<evidence type="ECO:0000256" key="4">
    <source>
        <dbReference type="ARBA" id="ARBA00023172"/>
    </source>
</evidence>
<evidence type="ECO:0000256" key="1">
    <source>
        <dbReference type="ARBA" id="ARBA00022490"/>
    </source>
</evidence>
<dbReference type="SUPFAM" id="SSF50249">
    <property type="entry name" value="Nucleic acid-binding proteins"/>
    <property type="match status" value="1"/>
</dbReference>
<dbReference type="GO" id="GO:0009378">
    <property type="term" value="F:four-way junction helicase activity"/>
    <property type="evidence" value="ECO:0007669"/>
    <property type="project" value="InterPro"/>
</dbReference>
<comment type="subunit">
    <text evidence="6">Homotetramer. Forms an RuvA(8)-RuvB(12)-Holliday junction (HJ) complex. HJ DNA is sandwiched between 2 RuvA tetramers; dsDNA enters through RuvA and exits via RuvB. An RuvB hexamer assembles on each DNA strand where it exits the tetramer. Each RuvB hexamer is contacted by two RuvA subunits (via domain III) on 2 adjacent RuvB subunits; this complex drives branch migration. In the full resolvosome a probable DNA-RuvA(4)-RuvB(12)-RuvC(2) complex forms which resolves the HJ.</text>
</comment>
<dbReference type="OrthoDB" id="5293449at2"/>
<dbReference type="GO" id="GO:0048476">
    <property type="term" value="C:Holliday junction resolvase complex"/>
    <property type="evidence" value="ECO:0007669"/>
    <property type="project" value="UniProtKB-UniRule"/>
</dbReference>
<sequence length="195" mass="21740">MIEFVKGSVAYVCAEYITLDVSGVGYKVNVPNPFFYREQDEHVIVFTHHYVREDQQTLYGFRSRRERELFNKLLGVNGIGPKGALAIVASGDMDALIDAIETENEKYLTKFPGVGKKTAKQMALDLKGKLSELAPDYVPQTGLFAQGASELDEACEALVALGYSEREIARVRKELSAEILTTDAYIKRALQLLLK</sequence>
<keyword evidence="3 6" id="KW-0238">DNA-binding</keyword>
<dbReference type="RefSeq" id="WP_024369881.1">
    <property type="nucleotide sequence ID" value="NZ_UGGP01000001.1"/>
</dbReference>
<dbReference type="Gene3D" id="1.10.8.10">
    <property type="entry name" value="DNA helicase RuvA subunit, C-terminal domain"/>
    <property type="match status" value="1"/>
</dbReference>
<keyword evidence="8" id="KW-0547">Nucleotide-binding</keyword>
<dbReference type="SMART" id="SM00278">
    <property type="entry name" value="HhH1"/>
    <property type="match status" value="2"/>
</dbReference>
<dbReference type="Pfam" id="PF07499">
    <property type="entry name" value="RuvA_C"/>
    <property type="match status" value="1"/>
</dbReference>
<dbReference type="InterPro" id="IPR036267">
    <property type="entry name" value="RuvA_C_sf"/>
</dbReference>